<dbReference type="RefSeq" id="YP_009042709.1">
    <property type="nucleotide sequence ID" value="NC_024356.1"/>
</dbReference>
<proteinExistence type="predicted"/>
<dbReference type="EMBL" id="KJ010489">
    <property type="protein sequence ID" value="AIA65128.1"/>
    <property type="molecule type" value="Genomic_DNA"/>
</dbReference>
<evidence type="ECO:0000313" key="2">
    <source>
        <dbReference type="Proteomes" id="UP000026980"/>
    </source>
</evidence>
<evidence type="ECO:0000313" key="1">
    <source>
        <dbReference type="EMBL" id="AIA65128.1"/>
    </source>
</evidence>
<name>A0A060ANM0_9CAUD</name>
<dbReference type="KEGG" id="vg:19686097"/>
<accession>A0A060ANM0</accession>
<dbReference type="GeneID" id="19686097"/>
<keyword evidence="2" id="KW-1185">Reference proteome</keyword>
<dbReference type="Proteomes" id="UP000026980">
    <property type="component" value="Segment"/>
</dbReference>
<gene>
    <name evidence="1" type="ORF">IME_061</name>
</gene>
<sequence>MTNTVSVLIKSNKKETQYRYGKELINIDRRILQQIKDTTSQIFIASEPQQLVKEVSEFREGLTYSHTETAKINPQFIWYVDDMPNMRNHGNIFN</sequence>
<protein>
    <submittedName>
        <fullName evidence="1">Uncharacterized protein</fullName>
    </submittedName>
</protein>
<reference evidence="1 2" key="1">
    <citation type="journal article" date="2014" name="J. Gen. Virol.">
        <title>Characterization and complete genome sequence analysis of novel bacteriophage IME-EFm1 infecting Enterococcus faecium.</title>
        <authorList>
            <person name="Wang Y."/>
            <person name="Wang W."/>
            <person name="Lv Y."/>
            <person name="Zheng W."/>
            <person name="Mi Z."/>
            <person name="Pei G."/>
            <person name="An X."/>
            <person name="Xu X."/>
            <person name="Han C."/>
            <person name="Liu J."/>
            <person name="Zhou C."/>
            <person name="Tong Y."/>
        </authorList>
    </citation>
    <scope>NUCLEOTIDE SEQUENCE [LARGE SCALE GENOMIC DNA]</scope>
</reference>
<organism evidence="1 2">
    <name type="scientific">Enterococcus phage IME-EFm1</name>
    <dbReference type="NCBI Taxonomy" id="1445858"/>
    <lineage>
        <taxon>Viruses</taxon>
        <taxon>Duplodnaviria</taxon>
        <taxon>Heunggongvirae</taxon>
        <taxon>Uroviricota</taxon>
        <taxon>Caudoviricetes</taxon>
        <taxon>Efemunavirus</taxon>
        <taxon>Efemunavirus Efm1</taxon>
    </lineage>
</organism>